<dbReference type="Gene3D" id="1.10.510.10">
    <property type="entry name" value="Transferase(Phosphotransferase) domain 1"/>
    <property type="match status" value="1"/>
</dbReference>
<feature type="domain" description="Protein kinase" evidence="14">
    <location>
        <begin position="13"/>
        <end position="353"/>
    </location>
</feature>
<dbReference type="Ensembl" id="ENSCSAT00000006988.1">
    <property type="protein sequence ID" value="ENSCSAP00000005180.1"/>
    <property type="gene ID" value="ENSCSAG00000008923.1"/>
</dbReference>
<dbReference type="GO" id="GO:0004707">
    <property type="term" value="F:MAP kinase activity"/>
    <property type="evidence" value="ECO:0007669"/>
    <property type="project" value="UniProtKB-EC"/>
</dbReference>
<dbReference type="GO" id="GO:0007029">
    <property type="term" value="P:endoplasmic reticulum organization"/>
    <property type="evidence" value="ECO:0007669"/>
    <property type="project" value="Ensembl"/>
</dbReference>
<evidence type="ECO:0000256" key="6">
    <source>
        <dbReference type="ARBA" id="ARBA00022679"/>
    </source>
</evidence>
<dbReference type="GO" id="GO:0005770">
    <property type="term" value="C:late endosome"/>
    <property type="evidence" value="ECO:0007669"/>
    <property type="project" value="UniProtKB-ARBA"/>
</dbReference>
<dbReference type="GO" id="GO:1904491">
    <property type="term" value="P:protein localization to ciliary transition zone"/>
    <property type="evidence" value="ECO:0007669"/>
    <property type="project" value="Ensembl"/>
</dbReference>
<feature type="region of interest" description="Disordered" evidence="13">
    <location>
        <begin position="398"/>
        <end position="488"/>
    </location>
</feature>
<dbReference type="GO" id="GO:0072687">
    <property type="term" value="C:meiotic spindle"/>
    <property type="evidence" value="ECO:0007669"/>
    <property type="project" value="Ensembl"/>
</dbReference>
<dbReference type="jPOST" id="A0A0D9R991"/>
<dbReference type="GO" id="GO:0036064">
    <property type="term" value="C:ciliary basal body"/>
    <property type="evidence" value="ECO:0007669"/>
    <property type="project" value="Ensembl"/>
</dbReference>
<dbReference type="InterPro" id="IPR003527">
    <property type="entry name" value="MAP_kinase_CS"/>
</dbReference>
<evidence type="ECO:0000256" key="4">
    <source>
        <dbReference type="ARBA" id="ARBA00022527"/>
    </source>
</evidence>
<dbReference type="GO" id="GO:0090494">
    <property type="term" value="P:dopamine uptake"/>
    <property type="evidence" value="ECO:0007669"/>
    <property type="project" value="Ensembl"/>
</dbReference>
<comment type="catalytic activity">
    <reaction evidence="10">
        <text>L-threonyl-[protein] + ATP = O-phospho-L-threonyl-[protein] + ADP + H(+)</text>
        <dbReference type="Rhea" id="RHEA:46608"/>
        <dbReference type="Rhea" id="RHEA-COMP:11060"/>
        <dbReference type="Rhea" id="RHEA-COMP:11605"/>
        <dbReference type="ChEBI" id="CHEBI:15378"/>
        <dbReference type="ChEBI" id="CHEBI:30013"/>
        <dbReference type="ChEBI" id="CHEBI:30616"/>
        <dbReference type="ChEBI" id="CHEBI:61977"/>
        <dbReference type="ChEBI" id="CHEBI:456216"/>
        <dbReference type="EC" id="2.7.11.24"/>
    </reaction>
</comment>
<evidence type="ECO:0000256" key="8">
    <source>
        <dbReference type="ARBA" id="ARBA00022777"/>
    </source>
</evidence>
<keyword evidence="16" id="KW-1185">Reference proteome</keyword>
<evidence type="ECO:0000256" key="2">
    <source>
        <dbReference type="ARBA" id="ARBA00008832"/>
    </source>
</evidence>
<reference evidence="15" key="3">
    <citation type="submission" date="2025-09" db="UniProtKB">
        <authorList>
            <consortium name="Ensembl"/>
        </authorList>
    </citation>
    <scope>IDENTIFICATION</scope>
</reference>
<comment type="similarity">
    <text evidence="2">Belongs to the protein kinase superfamily. CMGC Ser/Thr protein kinase family. MAP kinase subfamily.</text>
</comment>
<dbReference type="GO" id="GO:0005794">
    <property type="term" value="C:Golgi apparatus"/>
    <property type="evidence" value="ECO:0007669"/>
    <property type="project" value="Ensembl"/>
</dbReference>
<dbReference type="GO" id="GO:0010506">
    <property type="term" value="P:regulation of autophagy"/>
    <property type="evidence" value="ECO:0007669"/>
    <property type="project" value="Ensembl"/>
</dbReference>
<sequence length="593" mass="65573">MCSAVDPRIVRRYLLRRQLGQGAYGIVWKAVDRRTGEVVAIKKIFDAFRDKTDAQRTFREIMLLQEFGDHPNIISLLDVIRAENDRDIYLVFEFMDTDLNAVIRKGGLLQDVHVRSIFYQLLQATRFLHSGHVVHRDQKPSNVLLDANCTVKLCDFGLARSLGDLPEGPEDQALTEYVATRWYRAPEVLLSSHRYTLGVDMWSLGCILGEMLRGRPLFPGTSTLHQLELILATIPPPSKEGWVAHPGDGVFEPCQTAETLWRGCAPWGWKRYPEPDTLAPDTLSHPSLPGLPGSHHLLLPQTSWLSAQAAVPLCCTAWGPDTSPEALDLLRRLLVFTPDKRLSATQALQHPYVQRFHCPSDEWARKVHVQLRAREGVQLSAPEYRSRVYQMILECKGSNGTSREKGLKGVSPSQAHLHKPRADPQLPSGTPVQGPRPRPQSSPSHDPPEHELPRAAKNTPRQNSAPMLQPALLGSGERPPGAKEEPPLTFLLEKPGRRGAAPSLTSQAAAQVANQALIRGDWNQGGGVRVASTQQVPPRSPPEARPGRRMFSTSALQGAQGAARALLGGYSQAYGTVCHSALGHLPLQERHRV</sequence>
<dbReference type="GO" id="GO:0070849">
    <property type="term" value="P:response to epidermal growth factor"/>
    <property type="evidence" value="ECO:0007669"/>
    <property type="project" value="UniProtKB-ARBA"/>
</dbReference>
<dbReference type="CDD" id="cd07852">
    <property type="entry name" value="STKc_MAPK15-like"/>
    <property type="match status" value="1"/>
</dbReference>
<dbReference type="Gene3D" id="3.30.200.20">
    <property type="entry name" value="Phosphorylase Kinase, domain 1"/>
    <property type="match status" value="1"/>
</dbReference>
<dbReference type="GO" id="GO:0032872">
    <property type="term" value="P:regulation of stress-activated MAPK cascade"/>
    <property type="evidence" value="ECO:0007669"/>
    <property type="project" value="UniProtKB-ARBA"/>
</dbReference>
<evidence type="ECO:0000256" key="13">
    <source>
        <dbReference type="SAM" id="MobiDB-lite"/>
    </source>
</evidence>
<dbReference type="GO" id="GO:0061514">
    <property type="term" value="P:interleukin-34-mediated signaling pathway"/>
    <property type="evidence" value="ECO:0007669"/>
    <property type="project" value="UniProtKB-ARBA"/>
</dbReference>
<evidence type="ECO:0000256" key="10">
    <source>
        <dbReference type="ARBA" id="ARBA00047592"/>
    </source>
</evidence>
<dbReference type="Bgee" id="ENSCSAG00000008923">
    <property type="expression patterns" value="Expressed in pituitary gland and 1 other cell type or tissue"/>
</dbReference>
<dbReference type="GO" id="GO:0005776">
    <property type="term" value="C:autophagosome"/>
    <property type="evidence" value="ECO:0007669"/>
    <property type="project" value="Ensembl"/>
</dbReference>
<dbReference type="GO" id="GO:0030336">
    <property type="term" value="P:negative regulation of cell migration"/>
    <property type="evidence" value="ECO:0007669"/>
    <property type="project" value="Ensembl"/>
</dbReference>
<gene>
    <name evidence="15" type="primary">MAPK15</name>
</gene>
<reference evidence="15 16" key="1">
    <citation type="submission" date="2014-03" db="EMBL/GenBank/DDBJ databases">
        <authorList>
            <person name="Warren W."/>
            <person name="Wilson R.K."/>
        </authorList>
    </citation>
    <scope>NUCLEOTIDE SEQUENCE</scope>
</reference>
<dbReference type="GO" id="GO:0120041">
    <property type="term" value="P:positive regulation of macrophage proliferation"/>
    <property type="evidence" value="ECO:0007669"/>
    <property type="project" value="UniProtKB-ARBA"/>
</dbReference>
<dbReference type="EMBL" id="AQIB01115359">
    <property type="status" value="NOT_ANNOTATED_CDS"/>
    <property type="molecule type" value="Genomic_DNA"/>
</dbReference>
<comment type="subcellular location">
    <subcellularLocation>
        <location evidence="1">Membrane</location>
        <location evidence="1">Caveola</location>
    </subcellularLocation>
</comment>
<keyword evidence="8" id="KW-0418">Kinase</keyword>
<dbReference type="GO" id="GO:0007173">
    <property type="term" value="P:epidermal growth factor receptor signaling pathway"/>
    <property type="evidence" value="ECO:0007669"/>
    <property type="project" value="UniProtKB-ARBA"/>
</dbReference>
<dbReference type="eggNOG" id="KOG0660">
    <property type="taxonomic scope" value="Eukaryota"/>
</dbReference>
<dbReference type="GO" id="GO:0005634">
    <property type="term" value="C:nucleus"/>
    <property type="evidence" value="ECO:0007669"/>
    <property type="project" value="Ensembl"/>
</dbReference>
<protein>
    <recommendedName>
        <fullName evidence="3">mitogen-activated protein kinase</fullName>
        <ecNumber evidence="3">2.7.11.24</ecNumber>
    </recommendedName>
</protein>
<keyword evidence="6" id="KW-0808">Transferase</keyword>
<dbReference type="PROSITE" id="PS00107">
    <property type="entry name" value="PROTEIN_KINASE_ATP"/>
    <property type="match status" value="1"/>
</dbReference>
<dbReference type="GO" id="GO:0032206">
    <property type="term" value="P:positive regulation of telomere maintenance"/>
    <property type="evidence" value="ECO:0007669"/>
    <property type="project" value="Ensembl"/>
</dbReference>
<evidence type="ECO:0000313" key="16">
    <source>
        <dbReference type="Proteomes" id="UP000029965"/>
    </source>
</evidence>
<evidence type="ECO:0000313" key="15">
    <source>
        <dbReference type="Ensembl" id="ENSCSAP00000005180.1"/>
    </source>
</evidence>
<evidence type="ECO:0000256" key="7">
    <source>
        <dbReference type="ARBA" id="ARBA00022741"/>
    </source>
</evidence>
<evidence type="ECO:0000256" key="3">
    <source>
        <dbReference type="ARBA" id="ARBA00012411"/>
    </source>
</evidence>
<dbReference type="EMBL" id="AQIB01115358">
    <property type="status" value="NOT_ANNOTATED_CDS"/>
    <property type="molecule type" value="Genomic_DNA"/>
</dbReference>
<dbReference type="FunFam" id="3.30.200.20:FF:000166">
    <property type="entry name" value="Mitogen-activated protein kinase"/>
    <property type="match status" value="1"/>
</dbReference>
<dbReference type="GO" id="GO:0006974">
    <property type="term" value="P:DNA damage response"/>
    <property type="evidence" value="ECO:0007669"/>
    <property type="project" value="Ensembl"/>
</dbReference>
<dbReference type="InterPro" id="IPR017441">
    <property type="entry name" value="Protein_kinase_ATP_BS"/>
</dbReference>
<dbReference type="PROSITE" id="PS50011">
    <property type="entry name" value="PROTEIN_KINASE_DOM"/>
    <property type="match status" value="1"/>
</dbReference>
<keyword evidence="9 12" id="KW-0067">ATP-binding</keyword>
<dbReference type="STRING" id="60711.ENSCSAP00000005180"/>
<dbReference type="GO" id="GO:1905188">
    <property type="term" value="P:positive regulation of metaphase/anaphase transition of meiosis I"/>
    <property type="evidence" value="ECO:0007669"/>
    <property type="project" value="Ensembl"/>
</dbReference>
<accession>A0A0D9R991</accession>
<dbReference type="Pfam" id="PF00069">
    <property type="entry name" value="Pkinase"/>
    <property type="match status" value="1"/>
</dbReference>
<keyword evidence="5" id="KW-0597">Phosphoprotein</keyword>
<dbReference type="EC" id="2.7.11.24" evidence="3"/>
<evidence type="ECO:0000256" key="5">
    <source>
        <dbReference type="ARBA" id="ARBA00022553"/>
    </source>
</evidence>
<dbReference type="FunFam" id="1.10.510.10:FF:000624">
    <property type="entry name" value="Mitogen-activated protein kinase"/>
    <property type="match status" value="1"/>
</dbReference>
<dbReference type="GO" id="GO:1902017">
    <property type="term" value="P:regulation of cilium assembly"/>
    <property type="evidence" value="ECO:0007669"/>
    <property type="project" value="Ensembl"/>
</dbReference>
<dbReference type="GO" id="GO:0005524">
    <property type="term" value="F:ATP binding"/>
    <property type="evidence" value="ECO:0007669"/>
    <property type="project" value="UniProtKB-UniRule"/>
</dbReference>
<evidence type="ECO:0000256" key="12">
    <source>
        <dbReference type="PROSITE-ProRule" id="PRU10141"/>
    </source>
</evidence>
<dbReference type="GO" id="GO:0106310">
    <property type="term" value="F:protein serine kinase activity"/>
    <property type="evidence" value="ECO:0007669"/>
    <property type="project" value="RHEA"/>
</dbReference>
<dbReference type="GO" id="GO:0003682">
    <property type="term" value="F:chromatin binding"/>
    <property type="evidence" value="ECO:0007669"/>
    <property type="project" value="Ensembl"/>
</dbReference>
<keyword evidence="4" id="KW-0723">Serine/threonine-protein kinase</keyword>
<proteinExistence type="inferred from homology"/>
<dbReference type="PANTHER" id="PTHR24055">
    <property type="entry name" value="MITOGEN-ACTIVATED PROTEIN KINASE"/>
    <property type="match status" value="1"/>
</dbReference>
<dbReference type="GO" id="GO:0005769">
    <property type="term" value="C:early endosome"/>
    <property type="evidence" value="ECO:0007669"/>
    <property type="project" value="UniProtKB-ARBA"/>
</dbReference>
<evidence type="ECO:0000256" key="9">
    <source>
        <dbReference type="ARBA" id="ARBA00022840"/>
    </source>
</evidence>
<evidence type="ECO:0000259" key="14">
    <source>
        <dbReference type="PROSITE" id="PS50011"/>
    </source>
</evidence>
<dbReference type="GO" id="GO:0051403">
    <property type="term" value="P:stress-activated MAPK cascade"/>
    <property type="evidence" value="ECO:0007669"/>
    <property type="project" value="UniProtKB-ARBA"/>
</dbReference>
<dbReference type="InterPro" id="IPR000719">
    <property type="entry name" value="Prot_kinase_dom"/>
</dbReference>
<evidence type="ECO:0000256" key="11">
    <source>
        <dbReference type="ARBA" id="ARBA00048312"/>
    </source>
</evidence>
<dbReference type="SUPFAM" id="SSF56112">
    <property type="entry name" value="Protein kinase-like (PK-like)"/>
    <property type="match status" value="1"/>
</dbReference>
<dbReference type="GO" id="GO:0072584">
    <property type="term" value="P:caveolin-mediated endocytosis"/>
    <property type="evidence" value="ECO:0007669"/>
    <property type="project" value="UniProtKB-ARBA"/>
</dbReference>
<dbReference type="GO" id="GO:0005901">
    <property type="term" value="C:caveola"/>
    <property type="evidence" value="ECO:0007669"/>
    <property type="project" value="UniProtKB-SubCell"/>
</dbReference>
<dbReference type="AlphaFoldDB" id="A0A0D9R991"/>
<dbReference type="GO" id="GO:0010759">
    <property type="term" value="P:positive regulation of macrophage chemotaxis"/>
    <property type="evidence" value="ECO:0007669"/>
    <property type="project" value="UniProtKB-ARBA"/>
</dbReference>
<dbReference type="InterPro" id="IPR011009">
    <property type="entry name" value="Kinase-like_dom_sf"/>
</dbReference>
<dbReference type="OMA" id="PDQEWTR"/>
<dbReference type="InterPro" id="IPR050117">
    <property type="entry name" value="MAPK"/>
</dbReference>
<dbReference type="GO" id="GO:0090170">
    <property type="term" value="P:regulation of Golgi inheritance"/>
    <property type="evidence" value="ECO:0007669"/>
    <property type="project" value="UniProtKB-ARBA"/>
</dbReference>
<dbReference type="GO" id="GO:1905832">
    <property type="term" value="P:positive regulation of spindle assembly"/>
    <property type="evidence" value="ECO:0007669"/>
    <property type="project" value="Ensembl"/>
</dbReference>
<comment type="catalytic activity">
    <reaction evidence="11">
        <text>L-seryl-[protein] + ATP = O-phospho-L-seryl-[protein] + ADP + H(+)</text>
        <dbReference type="Rhea" id="RHEA:17989"/>
        <dbReference type="Rhea" id="RHEA-COMP:9863"/>
        <dbReference type="Rhea" id="RHEA-COMP:11604"/>
        <dbReference type="ChEBI" id="CHEBI:15378"/>
        <dbReference type="ChEBI" id="CHEBI:29999"/>
        <dbReference type="ChEBI" id="CHEBI:30616"/>
        <dbReference type="ChEBI" id="CHEBI:83421"/>
        <dbReference type="ChEBI" id="CHEBI:456216"/>
        <dbReference type="EC" id="2.7.11.24"/>
    </reaction>
</comment>
<name>A0A0D9R991_CHLSB</name>
<dbReference type="PROSITE" id="PS01351">
    <property type="entry name" value="MAPK"/>
    <property type="match status" value="1"/>
</dbReference>
<organism evidence="15 16">
    <name type="scientific">Chlorocebus sabaeus</name>
    <name type="common">Green monkey</name>
    <name type="synonym">Simia sabaea</name>
    <dbReference type="NCBI Taxonomy" id="60711"/>
    <lineage>
        <taxon>Eukaryota</taxon>
        <taxon>Metazoa</taxon>
        <taxon>Chordata</taxon>
        <taxon>Craniata</taxon>
        <taxon>Vertebrata</taxon>
        <taxon>Euteleostomi</taxon>
        <taxon>Mammalia</taxon>
        <taxon>Eutheria</taxon>
        <taxon>Euarchontoglires</taxon>
        <taxon>Primates</taxon>
        <taxon>Haplorrhini</taxon>
        <taxon>Catarrhini</taxon>
        <taxon>Cercopithecidae</taxon>
        <taxon>Cercopithecinae</taxon>
        <taxon>Chlorocebus</taxon>
    </lineage>
</organism>
<dbReference type="GO" id="GO:0005814">
    <property type="term" value="C:centriole"/>
    <property type="evidence" value="ECO:0007669"/>
    <property type="project" value="Ensembl"/>
</dbReference>
<dbReference type="GO" id="GO:0005925">
    <property type="term" value="C:focal adhesion"/>
    <property type="evidence" value="ECO:0007669"/>
    <property type="project" value="UniProtKB-ARBA"/>
</dbReference>
<evidence type="ECO:0000256" key="1">
    <source>
        <dbReference type="ARBA" id="ARBA00004345"/>
    </source>
</evidence>
<feature type="region of interest" description="Disordered" evidence="13">
    <location>
        <begin position="524"/>
        <end position="548"/>
    </location>
</feature>
<keyword evidence="7 12" id="KW-0547">Nucleotide-binding</keyword>
<dbReference type="GO" id="GO:0045944">
    <property type="term" value="P:positive regulation of transcription by RNA polymerase II"/>
    <property type="evidence" value="ECO:0007669"/>
    <property type="project" value="Ensembl"/>
</dbReference>
<dbReference type="GO" id="GO:0005911">
    <property type="term" value="C:cell-cell junction"/>
    <property type="evidence" value="ECO:0007669"/>
    <property type="project" value="Ensembl"/>
</dbReference>
<dbReference type="Proteomes" id="UP000029965">
    <property type="component" value="Chromosome 8"/>
</dbReference>
<reference evidence="15" key="2">
    <citation type="submission" date="2025-08" db="UniProtKB">
        <authorList>
            <consortium name="Ensembl"/>
        </authorList>
    </citation>
    <scope>IDENTIFICATION</scope>
</reference>
<dbReference type="GO" id="GO:2000641">
    <property type="term" value="P:regulation of early endosome to late endosome transport"/>
    <property type="evidence" value="ECO:0007669"/>
    <property type="project" value="UniProtKB-ARBA"/>
</dbReference>
<dbReference type="GO" id="GO:0003400">
    <property type="term" value="P:regulation of COPII vesicle coating"/>
    <property type="evidence" value="ECO:0007669"/>
    <property type="project" value="Ensembl"/>
</dbReference>
<dbReference type="GeneTree" id="ENSGT00940000159758"/>
<feature type="binding site" evidence="12">
    <location>
        <position position="43"/>
    </location>
    <ligand>
        <name>ATP</name>
        <dbReference type="ChEBI" id="CHEBI:30616"/>
    </ligand>
</feature>